<proteinExistence type="predicted"/>
<organism evidence="2 3">
    <name type="scientific">Daedalea quercina L-15889</name>
    <dbReference type="NCBI Taxonomy" id="1314783"/>
    <lineage>
        <taxon>Eukaryota</taxon>
        <taxon>Fungi</taxon>
        <taxon>Dikarya</taxon>
        <taxon>Basidiomycota</taxon>
        <taxon>Agaricomycotina</taxon>
        <taxon>Agaricomycetes</taxon>
        <taxon>Polyporales</taxon>
        <taxon>Fomitopsis</taxon>
    </lineage>
</organism>
<dbReference type="EMBL" id="KV429109">
    <property type="protein sequence ID" value="KZT65242.1"/>
    <property type="molecule type" value="Genomic_DNA"/>
</dbReference>
<evidence type="ECO:0000313" key="2">
    <source>
        <dbReference type="EMBL" id="KZT65242.1"/>
    </source>
</evidence>
<keyword evidence="3" id="KW-1185">Reference proteome</keyword>
<feature type="compositionally biased region" description="Polar residues" evidence="1">
    <location>
        <begin position="52"/>
        <end position="74"/>
    </location>
</feature>
<feature type="compositionally biased region" description="Polar residues" evidence="1">
    <location>
        <begin position="129"/>
        <end position="140"/>
    </location>
</feature>
<feature type="region of interest" description="Disordered" evidence="1">
    <location>
        <begin position="487"/>
        <end position="517"/>
    </location>
</feature>
<evidence type="ECO:0000256" key="1">
    <source>
        <dbReference type="SAM" id="MobiDB-lite"/>
    </source>
</evidence>
<evidence type="ECO:0000313" key="3">
    <source>
        <dbReference type="Proteomes" id="UP000076727"/>
    </source>
</evidence>
<feature type="region of interest" description="Disordered" evidence="1">
    <location>
        <begin position="52"/>
        <end position="93"/>
    </location>
</feature>
<name>A0A165M546_9APHY</name>
<feature type="compositionally biased region" description="Low complexity" evidence="1">
    <location>
        <begin position="315"/>
        <end position="339"/>
    </location>
</feature>
<reference evidence="2 3" key="1">
    <citation type="journal article" date="2016" name="Mol. Biol. Evol.">
        <title>Comparative Genomics of Early-Diverging Mushroom-Forming Fungi Provides Insights into the Origins of Lignocellulose Decay Capabilities.</title>
        <authorList>
            <person name="Nagy L.G."/>
            <person name="Riley R."/>
            <person name="Tritt A."/>
            <person name="Adam C."/>
            <person name="Daum C."/>
            <person name="Floudas D."/>
            <person name="Sun H."/>
            <person name="Yadav J.S."/>
            <person name="Pangilinan J."/>
            <person name="Larsson K.H."/>
            <person name="Matsuura K."/>
            <person name="Barry K."/>
            <person name="Labutti K."/>
            <person name="Kuo R."/>
            <person name="Ohm R.A."/>
            <person name="Bhattacharya S.S."/>
            <person name="Shirouzu T."/>
            <person name="Yoshinaga Y."/>
            <person name="Martin F.M."/>
            <person name="Grigoriev I.V."/>
            <person name="Hibbett D.S."/>
        </authorList>
    </citation>
    <scope>NUCLEOTIDE SEQUENCE [LARGE SCALE GENOMIC DNA]</scope>
    <source>
        <strain evidence="2 3">L-15889</strain>
    </source>
</reference>
<sequence length="517" mass="55632">MRKNNTREKPIVHARLRNGCANIEQFEVVWNERWGNSTYAATSLHAAATSGNETSFSATPEVSEFSNETTSADGTATHAVDDNQGSHNTGASEHGIPMERLLLPESVQPQSRRPIFRSPILPPAEPIPQRQSTTVFASSHGQHDMSGLPLQARTPQALPPPTSSPIWNSYSPAYGRSTSRSPFQAGQLISPSHSAAPGTSTYAAASVHSPPSTISTMTSRTGYGARTSPTSYSSTYNAPASHGYERLCPTQTPLVSPWQYQSLPMHPEDGSHMAGAYYQRHYTYRSPTSPTSAHSSEDYLSPYSASELLPPPSPTLELPATPATLQSPSSPSESTSWEEQGWDNYGMLSCEQPAAGTYSELGPEASLRELTESAQMWWNATMSTDYPLATMSQDETTGDDHTAAPHLNSAYELSGGVETRTENLAASTSLGPPWVNPSTQTSPAMTDGLLLQREPRFKGAYATYPAPTELENLSGSMVLPLGPGAIFGDGTAFDLPPSEQPQDLHWSSLSTNSPRAR</sequence>
<dbReference type="AlphaFoldDB" id="A0A165M546"/>
<feature type="compositionally biased region" description="Low complexity" evidence="1">
    <location>
        <begin position="299"/>
        <end position="308"/>
    </location>
</feature>
<protein>
    <submittedName>
        <fullName evidence="2">Uncharacterized protein</fullName>
    </submittedName>
</protein>
<feature type="compositionally biased region" description="Polar residues" evidence="1">
    <location>
        <begin position="505"/>
        <end position="517"/>
    </location>
</feature>
<feature type="region of interest" description="Disordered" evidence="1">
    <location>
        <begin position="286"/>
        <end position="339"/>
    </location>
</feature>
<dbReference type="Proteomes" id="UP000076727">
    <property type="component" value="Unassembled WGS sequence"/>
</dbReference>
<feature type="compositionally biased region" description="Polar residues" evidence="1">
    <location>
        <begin position="164"/>
        <end position="234"/>
    </location>
</feature>
<accession>A0A165M546</accession>
<feature type="region of interest" description="Disordered" evidence="1">
    <location>
        <begin position="108"/>
        <end position="234"/>
    </location>
</feature>
<gene>
    <name evidence="2" type="ORF">DAEQUDRAFT_740771</name>
</gene>